<evidence type="ECO:0000313" key="2">
    <source>
        <dbReference type="Proteomes" id="UP001205063"/>
    </source>
</evidence>
<sequence length="144" mass="16487">MTEENRAKVRWLSRYQRLGQRVDERFEELAAWRSRATRMGPRLTDGPRALREGSRIEEAVERIIDIEGEIAREIDEMAAARGEIRAAVAGVEDDTLALLLEKRYLAAKTWEEIAGEMGYSTMQVWRLHQKGLGSLPRGAERGFE</sequence>
<organism evidence="1 2">
    <name type="scientific">Bittarella massiliensis</name>
    <name type="common">ex Durand et al. 2017</name>
    <dbReference type="NCBI Taxonomy" id="1720313"/>
    <lineage>
        <taxon>Bacteria</taxon>
        <taxon>Bacillati</taxon>
        <taxon>Bacillota</taxon>
        <taxon>Clostridia</taxon>
        <taxon>Eubacteriales</taxon>
        <taxon>Oscillospiraceae</taxon>
        <taxon>Bittarella (ex Durand et al. 2017)</taxon>
    </lineage>
</organism>
<comment type="caution">
    <text evidence="1">The sequence shown here is derived from an EMBL/GenBank/DDBJ whole genome shotgun (WGS) entry which is preliminary data.</text>
</comment>
<name>A0AAW5KCW9_9FIRM</name>
<dbReference type="Proteomes" id="UP001205063">
    <property type="component" value="Unassembled WGS sequence"/>
</dbReference>
<proteinExistence type="predicted"/>
<evidence type="ECO:0008006" key="3">
    <source>
        <dbReference type="Google" id="ProtNLM"/>
    </source>
</evidence>
<gene>
    <name evidence="1" type="ORF">NE646_05650</name>
</gene>
<protein>
    <recommendedName>
        <fullName evidence="3">DUF1492 domain-containing protein</fullName>
    </recommendedName>
</protein>
<accession>A0AAW5KCW9</accession>
<dbReference type="AlphaFoldDB" id="A0AAW5KCW9"/>
<dbReference type="RefSeq" id="WP_256135836.1">
    <property type="nucleotide sequence ID" value="NZ_JANGAB010000002.1"/>
</dbReference>
<reference evidence="1" key="1">
    <citation type="submission" date="2022-06" db="EMBL/GenBank/DDBJ databases">
        <title>Isolation of gut microbiota from human fecal samples.</title>
        <authorList>
            <person name="Pamer E.G."/>
            <person name="Barat B."/>
            <person name="Waligurski E."/>
            <person name="Medina S."/>
            <person name="Paddock L."/>
            <person name="Mostad J."/>
        </authorList>
    </citation>
    <scope>NUCLEOTIDE SEQUENCE</scope>
    <source>
        <strain evidence="1">DFI.7.96</strain>
    </source>
</reference>
<dbReference type="EMBL" id="JANGAB010000002">
    <property type="protein sequence ID" value="MCQ4949150.1"/>
    <property type="molecule type" value="Genomic_DNA"/>
</dbReference>
<evidence type="ECO:0000313" key="1">
    <source>
        <dbReference type="EMBL" id="MCQ4949150.1"/>
    </source>
</evidence>